<dbReference type="Proteomes" id="UP000605392">
    <property type="component" value="Unassembled WGS sequence"/>
</dbReference>
<evidence type="ECO:0000313" key="2">
    <source>
        <dbReference type="Proteomes" id="UP000605392"/>
    </source>
</evidence>
<dbReference type="EMBL" id="BMFN01000001">
    <property type="protein sequence ID" value="GGF59695.1"/>
    <property type="molecule type" value="Genomic_DNA"/>
</dbReference>
<sequence length="799" mass="88327">MFFLLPSRFRLLALLWLLSGPQTVWAQSGCMLSLSGRLTDHESRQPLPGATVRLLDTEDVVASDASGNYHLHVCPGVYRLQVSFLGYEPETLEVRVNGAVIRDFKLHPSAVALRGALVQGTRVAEQLPQATGTITGRELQQTRGQSLGEALQKVSGVTAIQTGPSIFKPLIHGLHSNRVTILNNGVRQEGQQWGQEHGPEIDPFIASQLTVVKGAASVRYGSDAIGGVVLVQPKPLRDSAGTGAELHLLGMSNNGMGAISGMVEGNAHRLPALSWRVQGTAKRAGTARAPEYVIPNSAFAEYDFSGAVGWRKATYGAEVFVSQFNTKLGILPDSHLGNQGDFDTAVGRGRPLVPQDFSYDIERPYQQVRHDLLKLSGFVRTGTAGRLTTTLAHQTDVRDEYDRYRPRNDNRARLDRPELSYTNRTTTADLVWEHKPLGNLTGSVGLSGTYQSNRYDGRPFIPFYTNKVGGIFLIERWRHKQWQLEAGLRLDRRDLETQRAIGNSGNFYVATDQFQYTTPAASLGGIFEADPHLTLSATGSLTRRAPAANERFSNGVHNGRFDIGYDVDRPSGVPPLGPETAWHTGLTATWHNNPRFNGEVSVYQTYIQNYIYQVPVLPPPLNIRGVVATFLFQQTDALYRGADLSGTYALTPQWQLAGKAAVVRARDQRLDDYLIFTPADRAELSLRHDWRPQTGSRFSQRYVQVGAYGVARQTRVPTEVLDYALPPAGYVLLGAEIGTTVQLGDLPLDVSLAGSNLLNQTYRDYLNRFRYFTAEMGRNVTLRLRVPLDFNKKPPEAQF</sequence>
<proteinExistence type="predicted"/>
<evidence type="ECO:0000313" key="1">
    <source>
        <dbReference type="EMBL" id="GGF59695.1"/>
    </source>
</evidence>
<gene>
    <name evidence="1" type="ORF">GCM10011375_13580</name>
</gene>
<accession>A0ACB5PPQ2</accession>
<keyword evidence="2" id="KW-1185">Reference proteome</keyword>
<reference evidence="1 2" key="1">
    <citation type="journal article" date="2019" name="Int. J. Syst. Evol. Microbiol.">
        <title>The Global Catalogue of Microorganisms (GCM) 10K type strain sequencing project: providing services to taxonomists for standard genome sequencing and annotation.</title>
        <authorList>
            <consortium name="The Broad Institute Genomics Platform"/>
            <consortium name="The Broad Institute Genome Sequencing Center for Infectious Disease"/>
            <person name="Wu L."/>
            <person name="Ma J."/>
        </authorList>
    </citation>
    <scope>NUCLEOTIDE SEQUENCE [LARGE SCALE GENOMIC DNA]</scope>
    <source>
        <strain evidence="1 2">CGMCC 1.12720</strain>
    </source>
</reference>
<comment type="caution">
    <text evidence="1">The sequence shown here is derived from an EMBL/GenBank/DDBJ whole genome shotgun (WGS) entry which is preliminary data.</text>
</comment>
<name>A0ACB5PPQ2_9BACT</name>
<protein>
    <submittedName>
        <fullName evidence="1">Membrane protein</fullName>
    </submittedName>
</protein>
<organism evidence="1 2">
    <name type="scientific">Hymenobacter qilianensis</name>
    <dbReference type="NCBI Taxonomy" id="1385715"/>
    <lineage>
        <taxon>Bacteria</taxon>
        <taxon>Pseudomonadati</taxon>
        <taxon>Bacteroidota</taxon>
        <taxon>Cytophagia</taxon>
        <taxon>Cytophagales</taxon>
        <taxon>Hymenobacteraceae</taxon>
        <taxon>Hymenobacter</taxon>
    </lineage>
</organism>